<dbReference type="EnsemblMetazoa" id="PPA46934.1">
    <property type="protein sequence ID" value="PPA46934.1"/>
    <property type="gene ID" value="WBGene00304713"/>
</dbReference>
<evidence type="ECO:0000256" key="1">
    <source>
        <dbReference type="ARBA" id="ARBA00004141"/>
    </source>
</evidence>
<evidence type="ECO:0000256" key="2">
    <source>
        <dbReference type="ARBA" id="ARBA00022692"/>
    </source>
</evidence>
<evidence type="ECO:0000256" key="3">
    <source>
        <dbReference type="ARBA" id="ARBA00022989"/>
    </source>
</evidence>
<evidence type="ECO:0008006" key="8">
    <source>
        <dbReference type="Google" id="ProtNLM"/>
    </source>
</evidence>
<dbReference type="InterPro" id="IPR053286">
    <property type="entry name" value="Nematode_rcpt-like_srab"/>
</dbReference>
<name>A0A8R1Z5V6_PRIPA</name>
<dbReference type="InterPro" id="IPR019408">
    <property type="entry name" value="7TM_GPCR_serpentine_rcpt_Srab"/>
</dbReference>
<accession>A0A8R1Z5V6</accession>
<keyword evidence="4 5" id="KW-0472">Membrane</keyword>
<reference evidence="6" key="2">
    <citation type="submission" date="2022-06" db="UniProtKB">
        <authorList>
            <consortium name="EnsemblMetazoa"/>
        </authorList>
    </citation>
    <scope>IDENTIFICATION</scope>
    <source>
        <strain evidence="6">PS312</strain>
    </source>
</reference>
<evidence type="ECO:0000256" key="5">
    <source>
        <dbReference type="SAM" id="Phobius"/>
    </source>
</evidence>
<reference evidence="7" key="1">
    <citation type="journal article" date="2008" name="Nat. Genet.">
        <title>The Pristionchus pacificus genome provides a unique perspective on nematode lifestyle and parasitism.</title>
        <authorList>
            <person name="Dieterich C."/>
            <person name="Clifton S.W."/>
            <person name="Schuster L.N."/>
            <person name="Chinwalla A."/>
            <person name="Delehaunty K."/>
            <person name="Dinkelacker I."/>
            <person name="Fulton L."/>
            <person name="Fulton R."/>
            <person name="Godfrey J."/>
            <person name="Minx P."/>
            <person name="Mitreva M."/>
            <person name="Roeseler W."/>
            <person name="Tian H."/>
            <person name="Witte H."/>
            <person name="Yang S.P."/>
            <person name="Wilson R.K."/>
            <person name="Sommer R.J."/>
        </authorList>
    </citation>
    <scope>NUCLEOTIDE SEQUENCE [LARGE SCALE GENOMIC DNA]</scope>
    <source>
        <strain evidence="7">PS312</strain>
    </source>
</reference>
<dbReference type="PANTHER" id="PTHR46561">
    <property type="entry name" value="SERPENTINE RECEPTOR, CLASS AB (CLASS A-LIKE)-RELATED"/>
    <property type="match status" value="1"/>
</dbReference>
<dbReference type="AlphaFoldDB" id="A0A8R1Z5V6"/>
<feature type="transmembrane region" description="Helical" evidence="5">
    <location>
        <begin position="107"/>
        <end position="129"/>
    </location>
</feature>
<feature type="transmembrane region" description="Helical" evidence="5">
    <location>
        <begin position="27"/>
        <end position="47"/>
    </location>
</feature>
<feature type="transmembrane region" description="Helical" evidence="5">
    <location>
        <begin position="149"/>
        <end position="171"/>
    </location>
</feature>
<feature type="transmembrane region" description="Helical" evidence="5">
    <location>
        <begin position="68"/>
        <end position="87"/>
    </location>
</feature>
<gene>
    <name evidence="6" type="primary">WBGene00304713</name>
</gene>
<dbReference type="PANTHER" id="PTHR46561:SF11">
    <property type="entry name" value="SERPENTINE RECEPTOR CLASS ALPHA_BETA-14"/>
    <property type="match status" value="1"/>
</dbReference>
<evidence type="ECO:0000313" key="7">
    <source>
        <dbReference type="Proteomes" id="UP000005239"/>
    </source>
</evidence>
<feature type="transmembrane region" description="Helical" evidence="5">
    <location>
        <begin position="243"/>
        <end position="268"/>
    </location>
</feature>
<evidence type="ECO:0000313" key="6">
    <source>
        <dbReference type="EnsemblMetazoa" id="PPA46934.1"/>
    </source>
</evidence>
<protein>
    <recommendedName>
        <fullName evidence="8">G protein-coupled receptor</fullName>
    </recommendedName>
</protein>
<keyword evidence="3 5" id="KW-1133">Transmembrane helix</keyword>
<dbReference type="Gene3D" id="1.20.1070.10">
    <property type="entry name" value="Rhodopsin 7-helix transmembrane proteins"/>
    <property type="match status" value="1"/>
</dbReference>
<keyword evidence="7" id="KW-1185">Reference proteome</keyword>
<comment type="subcellular location">
    <subcellularLocation>
        <location evidence="1">Membrane</location>
        <topology evidence="1">Multi-pass membrane protein</topology>
    </subcellularLocation>
</comment>
<dbReference type="GO" id="GO:0016020">
    <property type="term" value="C:membrane"/>
    <property type="evidence" value="ECO:0007669"/>
    <property type="project" value="UniProtKB-SubCell"/>
</dbReference>
<feature type="transmembrane region" description="Helical" evidence="5">
    <location>
        <begin position="197"/>
        <end position="217"/>
    </location>
</feature>
<proteinExistence type="predicted"/>
<dbReference type="Proteomes" id="UP000005239">
    <property type="component" value="Unassembled WGS sequence"/>
</dbReference>
<evidence type="ECO:0000256" key="4">
    <source>
        <dbReference type="ARBA" id="ARBA00023136"/>
    </source>
</evidence>
<sequence length="270" mass="30825">SMNAELLTMNAVCDNAFVLSKSLTLKILLGFKCVLCICGMIATVAVLRRAGLSWLGTASTRAIFMGHVLSALLCSTGFAFCYAYDVYRLSQIHPNPCDYTLDMRFAFFMRIIPVFGMFGSIYFMVCLAIERSVATCAPAGYSFFSNSKLFSVLIVQLVILCSLFVPIAFLVPPLKWNQRMYIFNTRTDENSEMFQHMIWLEVGPEVLAIAFFHIILYTNRRRSPQMNVDYLKRRVLIESNKRVFHIILPVLWAHLGFTTLTIFGIFLYPY</sequence>
<dbReference type="Pfam" id="PF10292">
    <property type="entry name" value="7TM_GPCR_Srab"/>
    <property type="match status" value="1"/>
</dbReference>
<organism evidence="6 7">
    <name type="scientific">Pristionchus pacificus</name>
    <name type="common">Parasitic nematode worm</name>
    <dbReference type="NCBI Taxonomy" id="54126"/>
    <lineage>
        <taxon>Eukaryota</taxon>
        <taxon>Metazoa</taxon>
        <taxon>Ecdysozoa</taxon>
        <taxon>Nematoda</taxon>
        <taxon>Chromadorea</taxon>
        <taxon>Rhabditida</taxon>
        <taxon>Rhabditina</taxon>
        <taxon>Diplogasteromorpha</taxon>
        <taxon>Diplogasteroidea</taxon>
        <taxon>Neodiplogasteridae</taxon>
        <taxon>Pristionchus</taxon>
    </lineage>
</organism>
<keyword evidence="2 5" id="KW-0812">Transmembrane</keyword>